<evidence type="ECO:0000313" key="3">
    <source>
        <dbReference type="Proteomes" id="UP000238479"/>
    </source>
</evidence>
<dbReference type="SUPFAM" id="SSF52047">
    <property type="entry name" value="RNI-like"/>
    <property type="match status" value="1"/>
</dbReference>
<dbReference type="OrthoDB" id="2095648at2759"/>
<reference evidence="2 3" key="1">
    <citation type="journal article" date="2018" name="Nat. Genet.">
        <title>The Rosa genome provides new insights in the design of modern roses.</title>
        <authorList>
            <person name="Bendahmane M."/>
        </authorList>
    </citation>
    <scope>NUCLEOTIDE SEQUENCE [LARGE SCALE GENOMIC DNA]</scope>
    <source>
        <strain evidence="3">cv. Old Blush</strain>
    </source>
</reference>
<dbReference type="InterPro" id="IPR006553">
    <property type="entry name" value="Leu-rich_rpt_Cys-con_subtyp"/>
</dbReference>
<dbReference type="SMART" id="SM00367">
    <property type="entry name" value="LRR_CC"/>
    <property type="match status" value="3"/>
</dbReference>
<dbReference type="InterPro" id="IPR001810">
    <property type="entry name" value="F-box_dom"/>
</dbReference>
<dbReference type="AlphaFoldDB" id="A0A2P6RN12"/>
<evidence type="ECO:0000313" key="2">
    <source>
        <dbReference type="EMBL" id="PRQ47810.1"/>
    </source>
</evidence>
<protein>
    <submittedName>
        <fullName evidence="2">Putative F-box domain, leucine-rich repeat domain, L domain-containing protein</fullName>
    </submittedName>
</protein>
<dbReference type="InterPro" id="IPR032675">
    <property type="entry name" value="LRR_dom_sf"/>
</dbReference>
<dbReference type="InterPro" id="IPR036047">
    <property type="entry name" value="F-box-like_dom_sf"/>
</dbReference>
<dbReference type="PANTHER" id="PTHR38926">
    <property type="entry name" value="F-BOX DOMAIN CONTAINING PROTEIN, EXPRESSED"/>
    <property type="match status" value="1"/>
</dbReference>
<feature type="domain" description="F-box" evidence="1">
    <location>
        <begin position="16"/>
        <end position="63"/>
    </location>
</feature>
<dbReference type="Pfam" id="PF24758">
    <property type="entry name" value="LRR_At5g56370"/>
    <property type="match status" value="1"/>
</dbReference>
<gene>
    <name evidence="2" type="ORF">RchiOBHm_Chr2g0103761</name>
</gene>
<dbReference type="InterPro" id="IPR055411">
    <property type="entry name" value="LRR_FXL15/At3g58940/PEG3-like"/>
</dbReference>
<dbReference type="Gene3D" id="1.20.1280.50">
    <property type="match status" value="1"/>
</dbReference>
<dbReference type="Gramene" id="PRQ47810">
    <property type="protein sequence ID" value="PRQ47810"/>
    <property type="gene ID" value="RchiOBHm_Chr2g0103761"/>
</dbReference>
<keyword evidence="3" id="KW-1185">Reference proteome</keyword>
<accession>A0A2P6RN12</accession>
<dbReference type="Proteomes" id="UP000238479">
    <property type="component" value="Chromosome 2"/>
</dbReference>
<comment type="caution">
    <text evidence="2">The sequence shown here is derived from an EMBL/GenBank/DDBJ whole genome shotgun (WGS) entry which is preliminary data.</text>
</comment>
<dbReference type="CDD" id="cd22164">
    <property type="entry name" value="F-box_AtSKIP19-like"/>
    <property type="match status" value="1"/>
</dbReference>
<dbReference type="SUPFAM" id="SSF81383">
    <property type="entry name" value="F-box domain"/>
    <property type="match status" value="1"/>
</dbReference>
<dbReference type="Pfam" id="PF12937">
    <property type="entry name" value="F-box-like"/>
    <property type="match status" value="1"/>
</dbReference>
<organism evidence="2 3">
    <name type="scientific">Rosa chinensis</name>
    <name type="common">China rose</name>
    <dbReference type="NCBI Taxonomy" id="74649"/>
    <lineage>
        <taxon>Eukaryota</taxon>
        <taxon>Viridiplantae</taxon>
        <taxon>Streptophyta</taxon>
        <taxon>Embryophyta</taxon>
        <taxon>Tracheophyta</taxon>
        <taxon>Spermatophyta</taxon>
        <taxon>Magnoliopsida</taxon>
        <taxon>eudicotyledons</taxon>
        <taxon>Gunneridae</taxon>
        <taxon>Pentapetalae</taxon>
        <taxon>rosids</taxon>
        <taxon>fabids</taxon>
        <taxon>Rosales</taxon>
        <taxon>Rosaceae</taxon>
        <taxon>Rosoideae</taxon>
        <taxon>Rosoideae incertae sedis</taxon>
        <taxon>Rosa</taxon>
    </lineage>
</organism>
<name>A0A2P6RN12_ROSCH</name>
<dbReference type="OMA" id="WGNNDAD"/>
<dbReference type="EMBL" id="PDCK01000040">
    <property type="protein sequence ID" value="PRQ47810.1"/>
    <property type="molecule type" value="Genomic_DNA"/>
</dbReference>
<proteinExistence type="predicted"/>
<sequence length="297" mass="34478">MAKSSYQTYRRRTRINRNWLELPDDVTASILCRLGAIEILTRAQKVCMPWRKICKDRLMWRTIDMRNDGFLRDYDFDLDKMCRHGVDRSSGCLVDINVEHFGTDELLKYITNSSTGIRRLRLVCCYGITDEGLIEVASKLPLLEHLEISFSFASAQSLEVIGRSCPLLKSLKLNKYAYRYPYDECDDDALAIASTMHDLHHLQLCGNKLTKDGLQKILDCCPNLESLDLRKCFNINFGVVSKRRCSKRIKSLRLPDDSTDDYEFDRANRRELYAQTHCDPDYGDFLLLGRSVFGRDW</sequence>
<dbReference type="PANTHER" id="PTHR38926:SF2">
    <property type="entry name" value="F-BOX_LRR-REPEAT PROTEIN 21-RELATED"/>
    <property type="match status" value="1"/>
</dbReference>
<dbReference type="Gene3D" id="3.80.10.10">
    <property type="entry name" value="Ribonuclease Inhibitor"/>
    <property type="match status" value="1"/>
</dbReference>
<evidence type="ECO:0000259" key="1">
    <source>
        <dbReference type="PROSITE" id="PS50181"/>
    </source>
</evidence>
<dbReference type="PROSITE" id="PS50181">
    <property type="entry name" value="FBOX"/>
    <property type="match status" value="1"/>
</dbReference>